<dbReference type="PANTHER" id="PTHR42928:SF5">
    <property type="entry name" value="BLR1237 PROTEIN"/>
    <property type="match status" value="1"/>
</dbReference>
<dbReference type="CDD" id="cd07012">
    <property type="entry name" value="PBP2_Bug_TTT"/>
    <property type="match status" value="1"/>
</dbReference>
<accession>A0ABT8ACU8</accession>
<dbReference type="Pfam" id="PF03401">
    <property type="entry name" value="TctC"/>
    <property type="match status" value="1"/>
</dbReference>
<comment type="similarity">
    <text evidence="1">Belongs to the UPF0065 (bug) family.</text>
</comment>
<dbReference type="Gene3D" id="3.40.190.150">
    <property type="entry name" value="Bordetella uptake gene, domain 1"/>
    <property type="match status" value="1"/>
</dbReference>
<dbReference type="PIRSF" id="PIRSF017082">
    <property type="entry name" value="YflP"/>
    <property type="match status" value="1"/>
</dbReference>
<dbReference type="EMBL" id="JAUFPN010000191">
    <property type="protein sequence ID" value="MDN3567286.1"/>
    <property type="molecule type" value="Genomic_DNA"/>
</dbReference>
<dbReference type="Proteomes" id="UP001529369">
    <property type="component" value="Unassembled WGS sequence"/>
</dbReference>
<dbReference type="PANTHER" id="PTHR42928">
    <property type="entry name" value="TRICARBOXYLATE-BINDING PROTEIN"/>
    <property type="match status" value="1"/>
</dbReference>
<dbReference type="InterPro" id="IPR042100">
    <property type="entry name" value="Bug_dom1"/>
</dbReference>
<evidence type="ECO:0000313" key="3">
    <source>
        <dbReference type="Proteomes" id="UP001529369"/>
    </source>
</evidence>
<organism evidence="2 3">
    <name type="scientific">Paeniroseomonas aquatica</name>
    <dbReference type="NCBI Taxonomy" id="373043"/>
    <lineage>
        <taxon>Bacteria</taxon>
        <taxon>Pseudomonadati</taxon>
        <taxon>Pseudomonadota</taxon>
        <taxon>Alphaproteobacteria</taxon>
        <taxon>Acetobacterales</taxon>
        <taxon>Acetobacteraceae</taxon>
        <taxon>Paeniroseomonas</taxon>
    </lineage>
</organism>
<gene>
    <name evidence="2" type="ORF">QWZ14_23145</name>
</gene>
<reference evidence="3" key="1">
    <citation type="journal article" date="2019" name="Int. J. Syst. Evol. Microbiol.">
        <title>The Global Catalogue of Microorganisms (GCM) 10K type strain sequencing project: providing services to taxonomists for standard genome sequencing and annotation.</title>
        <authorList>
            <consortium name="The Broad Institute Genomics Platform"/>
            <consortium name="The Broad Institute Genome Sequencing Center for Infectious Disease"/>
            <person name="Wu L."/>
            <person name="Ma J."/>
        </authorList>
    </citation>
    <scope>NUCLEOTIDE SEQUENCE [LARGE SCALE GENOMIC DNA]</scope>
    <source>
        <strain evidence="3">CECT 7131</strain>
    </source>
</reference>
<evidence type="ECO:0000256" key="1">
    <source>
        <dbReference type="ARBA" id="ARBA00006987"/>
    </source>
</evidence>
<protein>
    <submittedName>
        <fullName evidence="2">Tripartite tricarboxylate transporter substrate binding protein</fullName>
    </submittedName>
</protein>
<comment type="caution">
    <text evidence="2">The sequence shown here is derived from an EMBL/GenBank/DDBJ whole genome shotgun (WGS) entry which is preliminary data.</text>
</comment>
<dbReference type="RefSeq" id="WP_290319307.1">
    <property type="nucleotide sequence ID" value="NZ_JAUFPN010000191.1"/>
</dbReference>
<dbReference type="InterPro" id="IPR005064">
    <property type="entry name" value="BUG"/>
</dbReference>
<evidence type="ECO:0000313" key="2">
    <source>
        <dbReference type="EMBL" id="MDN3567286.1"/>
    </source>
</evidence>
<keyword evidence="3" id="KW-1185">Reference proteome</keyword>
<name>A0ABT8ACU8_9PROT</name>
<dbReference type="Gene3D" id="3.40.190.10">
    <property type="entry name" value="Periplasmic binding protein-like II"/>
    <property type="match status" value="1"/>
</dbReference>
<proteinExistence type="inferred from homology"/>
<dbReference type="SUPFAM" id="SSF53850">
    <property type="entry name" value="Periplasmic binding protein-like II"/>
    <property type="match status" value="1"/>
</dbReference>
<sequence>MRRRTLLAALTAPAIARAQSAWPGERPIEVIVPVPPGGGLDAMARILMPHVCSHLGGGARFIVVSRPGAGTQIGNEAVFNAAPDGYTLGAITAPALPALPIERSVRYRTAEFAWIANVVEDPNAFFVEAASPLRSLGDLAAAAKAKPSAVSYGSTGVGGDDHIAMLAYEAAQGLPAMVHAPFLGSAPATQALLGGHIDLLVGNISEAIALQRDGRIRALGVAAPARFDPLPAVPTFREQGFDFVAGASRGFVGTPGMPGTMRQRYEAAFTAALAEPAFLADAARLAMPLRPLIGGAYAAMINEMELALRALWQRHPWKDS</sequence>